<sequence>MVKNNIEIADLAQDLIAKSEGHGHQDYIIFVFTTTNVTNNRTLNAFIKKLLPISKFTNLITIVNQKAPEDYQIINSIKKSVNQFLNQNINNGLTLLIGRDNRKTEIVKKIQVILIDCSYNTKQSELTVIHINIGVLNTLNIRLKKQELELLAEKSGADIVCLSEHWFLMLPWRCLPWKIFSLSHILRDAEVHKVEYVFIAENR</sequence>
<protein>
    <submittedName>
        <fullName evidence="1">Uncharacterized protein</fullName>
    </submittedName>
</protein>
<organism evidence="1 2">
    <name type="scientific">Cryptolaemus montrouzieri</name>
    <dbReference type="NCBI Taxonomy" id="559131"/>
    <lineage>
        <taxon>Eukaryota</taxon>
        <taxon>Metazoa</taxon>
        <taxon>Ecdysozoa</taxon>
        <taxon>Arthropoda</taxon>
        <taxon>Hexapoda</taxon>
        <taxon>Insecta</taxon>
        <taxon>Pterygota</taxon>
        <taxon>Neoptera</taxon>
        <taxon>Endopterygota</taxon>
        <taxon>Coleoptera</taxon>
        <taxon>Polyphaga</taxon>
        <taxon>Cucujiformia</taxon>
        <taxon>Coccinelloidea</taxon>
        <taxon>Coccinellidae</taxon>
        <taxon>Scymninae</taxon>
        <taxon>Scymnini</taxon>
        <taxon>Cryptolaemus</taxon>
    </lineage>
</organism>
<keyword evidence="2" id="KW-1185">Reference proteome</keyword>
<evidence type="ECO:0000313" key="2">
    <source>
        <dbReference type="Proteomes" id="UP001516400"/>
    </source>
</evidence>
<reference evidence="1 2" key="1">
    <citation type="journal article" date="2021" name="BMC Biol.">
        <title>Horizontally acquired antibacterial genes associated with adaptive radiation of ladybird beetles.</title>
        <authorList>
            <person name="Li H.S."/>
            <person name="Tang X.F."/>
            <person name="Huang Y.H."/>
            <person name="Xu Z.Y."/>
            <person name="Chen M.L."/>
            <person name="Du X.Y."/>
            <person name="Qiu B.Y."/>
            <person name="Chen P.T."/>
            <person name="Zhang W."/>
            <person name="Slipinski A."/>
            <person name="Escalona H.E."/>
            <person name="Waterhouse R.M."/>
            <person name="Zwick A."/>
            <person name="Pang H."/>
        </authorList>
    </citation>
    <scope>NUCLEOTIDE SEQUENCE [LARGE SCALE GENOMIC DNA]</scope>
    <source>
        <strain evidence="1">SYSU2018</strain>
    </source>
</reference>
<name>A0ABD2P7P0_9CUCU</name>
<evidence type="ECO:0000313" key="1">
    <source>
        <dbReference type="EMBL" id="KAL3286722.1"/>
    </source>
</evidence>
<comment type="caution">
    <text evidence="1">The sequence shown here is derived from an EMBL/GenBank/DDBJ whole genome shotgun (WGS) entry which is preliminary data.</text>
</comment>
<gene>
    <name evidence="1" type="ORF">HHI36_001218</name>
</gene>
<proteinExistence type="predicted"/>
<dbReference type="EMBL" id="JABFTP020000185">
    <property type="protein sequence ID" value="KAL3286722.1"/>
    <property type="molecule type" value="Genomic_DNA"/>
</dbReference>
<accession>A0ABD2P7P0</accession>
<dbReference type="AlphaFoldDB" id="A0ABD2P7P0"/>
<dbReference type="Proteomes" id="UP001516400">
    <property type="component" value="Unassembled WGS sequence"/>
</dbReference>